<protein>
    <submittedName>
        <fullName evidence="1">Uncharacterized protein</fullName>
    </submittedName>
</protein>
<dbReference type="AlphaFoldDB" id="A0A0A1N0E9"/>
<dbReference type="RefSeq" id="WP_042535264.1">
    <property type="nucleotide sequence ID" value="NZ_CDGG01000001.1"/>
</dbReference>
<organism evidence="1 2">
    <name type="scientific">Oceanobacillus oncorhynchi</name>
    <dbReference type="NCBI Taxonomy" id="545501"/>
    <lineage>
        <taxon>Bacteria</taxon>
        <taxon>Bacillati</taxon>
        <taxon>Bacillota</taxon>
        <taxon>Bacilli</taxon>
        <taxon>Bacillales</taxon>
        <taxon>Bacillaceae</taxon>
        <taxon>Oceanobacillus</taxon>
    </lineage>
</organism>
<dbReference type="STRING" id="545501.BN997_04390"/>
<gene>
    <name evidence="1" type="ORF">BN997_04390</name>
</gene>
<evidence type="ECO:0000313" key="1">
    <source>
        <dbReference type="EMBL" id="CEI84441.1"/>
    </source>
</evidence>
<sequence length="126" mass="14727">MKKFGIILLLFTMIPILNSCQHEENMQVIEFEFTDYHVIYVPPAEDNDSYMNTFVDLKAKYPDEISSPEKRTMDNQELPSDYTLNNNSVYLLKDEDVIYSIENHMSRGDLMETLESIVSANDQIIY</sequence>
<name>A0A0A1N0E9_9BACI</name>
<reference evidence="1 2" key="1">
    <citation type="submission" date="2014-11" db="EMBL/GenBank/DDBJ databases">
        <authorList>
            <person name="Urmite Genomes Urmite Genomes"/>
        </authorList>
    </citation>
    <scope>NUCLEOTIDE SEQUENCE [LARGE SCALE GENOMIC DNA]</scope>
    <source>
        <strain evidence="1 2">Oc5</strain>
    </source>
</reference>
<dbReference type="Proteomes" id="UP000040453">
    <property type="component" value="Unassembled WGS sequence"/>
</dbReference>
<evidence type="ECO:0000313" key="2">
    <source>
        <dbReference type="Proteomes" id="UP000040453"/>
    </source>
</evidence>
<proteinExistence type="predicted"/>
<dbReference type="EMBL" id="CDGG01000001">
    <property type="protein sequence ID" value="CEI84441.1"/>
    <property type="molecule type" value="Genomic_DNA"/>
</dbReference>
<accession>A0A0A1N0E9</accession>
<dbReference type="OrthoDB" id="2719518at2"/>
<keyword evidence="2" id="KW-1185">Reference proteome</keyword>